<dbReference type="Pfam" id="PF03283">
    <property type="entry name" value="PAE"/>
    <property type="match status" value="1"/>
</dbReference>
<feature type="compositionally biased region" description="Low complexity" evidence="7">
    <location>
        <begin position="44"/>
        <end position="54"/>
    </location>
</feature>
<dbReference type="EC" id="3.1.1.-" evidence="6"/>
<evidence type="ECO:0000256" key="3">
    <source>
        <dbReference type="ARBA" id="ARBA00005784"/>
    </source>
</evidence>
<gene>
    <name evidence="8" type="ORF">PIB30_053521</name>
</gene>
<dbReference type="PANTHER" id="PTHR21562:SF5">
    <property type="entry name" value="PECTIN ACETYLESTERASE 12"/>
    <property type="match status" value="1"/>
</dbReference>
<organism evidence="8 9">
    <name type="scientific">Stylosanthes scabra</name>
    <dbReference type="NCBI Taxonomy" id="79078"/>
    <lineage>
        <taxon>Eukaryota</taxon>
        <taxon>Viridiplantae</taxon>
        <taxon>Streptophyta</taxon>
        <taxon>Embryophyta</taxon>
        <taxon>Tracheophyta</taxon>
        <taxon>Spermatophyta</taxon>
        <taxon>Magnoliopsida</taxon>
        <taxon>eudicotyledons</taxon>
        <taxon>Gunneridae</taxon>
        <taxon>Pentapetalae</taxon>
        <taxon>rosids</taxon>
        <taxon>fabids</taxon>
        <taxon>Fabales</taxon>
        <taxon>Fabaceae</taxon>
        <taxon>Papilionoideae</taxon>
        <taxon>50 kb inversion clade</taxon>
        <taxon>dalbergioids sensu lato</taxon>
        <taxon>Dalbergieae</taxon>
        <taxon>Pterocarpus clade</taxon>
        <taxon>Stylosanthes</taxon>
    </lineage>
</organism>
<keyword evidence="9" id="KW-1185">Reference proteome</keyword>
<comment type="similarity">
    <text evidence="3 6">Belongs to the pectinacetylesterase family.</text>
</comment>
<evidence type="ECO:0000256" key="7">
    <source>
        <dbReference type="SAM" id="MobiDB-lite"/>
    </source>
</evidence>
<comment type="caution">
    <text evidence="8">The sequence shown here is derived from an EMBL/GenBank/DDBJ whole genome shotgun (WGS) entry which is preliminary data.</text>
</comment>
<evidence type="ECO:0000256" key="5">
    <source>
        <dbReference type="ARBA" id="ARBA00023316"/>
    </source>
</evidence>
<proteinExistence type="inferred from homology"/>
<keyword evidence="6" id="KW-0378">Hydrolase</keyword>
<evidence type="ECO:0000313" key="8">
    <source>
        <dbReference type="EMBL" id="MED6160661.1"/>
    </source>
</evidence>
<dbReference type="PANTHER" id="PTHR21562">
    <property type="entry name" value="NOTUM-RELATED"/>
    <property type="match status" value="1"/>
</dbReference>
<keyword evidence="6" id="KW-0964">Secreted</keyword>
<evidence type="ECO:0000256" key="4">
    <source>
        <dbReference type="ARBA" id="ARBA00022512"/>
    </source>
</evidence>
<comment type="subcellular location">
    <subcellularLocation>
        <location evidence="2 6">Secreted</location>
        <location evidence="2 6">Cell wall</location>
    </subcellularLocation>
</comment>
<evidence type="ECO:0000256" key="6">
    <source>
        <dbReference type="RuleBase" id="RU363114"/>
    </source>
</evidence>
<sequence length="248" mass="27643">MRWNITGGKFRRRSHSVIVLSLTSPSSRHSTAVGAVRSHHHLRSSPPSLESLPSAQSTPTTALHTHHHSPPIPPPQTKTNSNSLAKLLLPTPRRLKIDPSNKLFFPCLYRNGKSCRLRWINYLRSKTRIKEGSVQQTRGGDNPLPSPDARQQGKCRENKRELKLSISTTVLFLDVIDISGGHTLRNLYTGVVGLQGAQKNLPQLCTNHLDPTSCFFPQNLIASVSTPLFILNAAYDSWQVNHVICTKR</sequence>
<protein>
    <recommendedName>
        <fullName evidence="6">Pectin acetylesterase</fullName>
        <ecNumber evidence="6">3.1.1.-</ecNumber>
    </recommendedName>
</protein>
<keyword evidence="5 6" id="KW-0961">Cell wall biogenesis/degradation</keyword>
<dbReference type="EMBL" id="JASCZI010121227">
    <property type="protein sequence ID" value="MED6160661.1"/>
    <property type="molecule type" value="Genomic_DNA"/>
</dbReference>
<comment type="function">
    <text evidence="1 6">Hydrolyzes acetyl esters in homogalacturonan regions of pectin. In type I primary cell wall, galacturonic acid residues of pectin can be acetylated at the O-2 and O-3 positions. Decreasing the degree of acetylation of pectin gels in vitro alters their physical properties.</text>
</comment>
<accession>A0ABU6UKI3</accession>
<name>A0ABU6UKI3_9FABA</name>
<feature type="region of interest" description="Disordered" evidence="7">
    <location>
        <begin position="131"/>
        <end position="157"/>
    </location>
</feature>
<evidence type="ECO:0000256" key="1">
    <source>
        <dbReference type="ARBA" id="ARBA00003534"/>
    </source>
</evidence>
<reference evidence="8 9" key="1">
    <citation type="journal article" date="2023" name="Plants (Basel)">
        <title>Bridging the Gap: Combining Genomics and Transcriptomics Approaches to Understand Stylosanthes scabra, an Orphan Legume from the Brazilian Caatinga.</title>
        <authorList>
            <person name="Ferreira-Neto J.R.C."/>
            <person name="da Silva M.D."/>
            <person name="Binneck E."/>
            <person name="de Melo N.F."/>
            <person name="da Silva R.H."/>
            <person name="de Melo A.L.T.M."/>
            <person name="Pandolfi V."/>
            <person name="Bustamante F.O."/>
            <person name="Brasileiro-Vidal A.C."/>
            <person name="Benko-Iseppon A.M."/>
        </authorList>
    </citation>
    <scope>NUCLEOTIDE SEQUENCE [LARGE SCALE GENOMIC DNA]</scope>
    <source>
        <tissue evidence="8">Leaves</tissue>
    </source>
</reference>
<feature type="region of interest" description="Disordered" evidence="7">
    <location>
        <begin position="29"/>
        <end position="82"/>
    </location>
</feature>
<evidence type="ECO:0000256" key="2">
    <source>
        <dbReference type="ARBA" id="ARBA00004191"/>
    </source>
</evidence>
<dbReference type="Proteomes" id="UP001341840">
    <property type="component" value="Unassembled WGS sequence"/>
</dbReference>
<evidence type="ECO:0000313" key="9">
    <source>
        <dbReference type="Proteomes" id="UP001341840"/>
    </source>
</evidence>
<dbReference type="InterPro" id="IPR004963">
    <property type="entry name" value="PAE/NOTUM"/>
</dbReference>
<keyword evidence="4 6" id="KW-0134">Cell wall</keyword>